<sequence length="54" mass="6530">MRAKIIYVDFKRKHRISFIHFLLNKVIKLITIRFNVKIPNSQIVNSYKISRISK</sequence>
<organism evidence="1 2">
    <name type="scientific">Clostridium saccharoperbutylacetonicum N1-4(HMT)</name>
    <dbReference type="NCBI Taxonomy" id="931276"/>
    <lineage>
        <taxon>Bacteria</taxon>
        <taxon>Bacillati</taxon>
        <taxon>Bacillota</taxon>
        <taxon>Clostridia</taxon>
        <taxon>Eubacteriales</taxon>
        <taxon>Clostridiaceae</taxon>
        <taxon>Clostridium</taxon>
    </lineage>
</organism>
<dbReference type="HOGENOM" id="CLU_3042119_0_0_9"/>
<dbReference type="Proteomes" id="UP000011728">
    <property type="component" value="Chromosome"/>
</dbReference>
<evidence type="ECO:0000313" key="1">
    <source>
        <dbReference type="EMBL" id="AGF54154.1"/>
    </source>
</evidence>
<protein>
    <submittedName>
        <fullName evidence="1">Uncharacterized protein</fullName>
    </submittedName>
</protein>
<accession>M1M874</accession>
<dbReference type="AlphaFoldDB" id="M1M874"/>
<keyword evidence="2" id="KW-1185">Reference proteome</keyword>
<dbReference type="KEGG" id="csr:Cspa_c03360"/>
<evidence type="ECO:0000313" key="2">
    <source>
        <dbReference type="Proteomes" id="UP000011728"/>
    </source>
</evidence>
<dbReference type="STRING" id="36745.CLSAP_03310"/>
<reference evidence="1 2" key="1">
    <citation type="submission" date="2013-02" db="EMBL/GenBank/DDBJ databases">
        <title>Genome sequence of Clostridium saccharoperbutylacetonicum N1-4(HMT).</title>
        <authorList>
            <person name="Poehlein A."/>
            <person name="Daniel R."/>
        </authorList>
    </citation>
    <scope>NUCLEOTIDE SEQUENCE [LARGE SCALE GENOMIC DNA]</scope>
    <source>
        <strain evidence="2">N1-4(HMT)</strain>
    </source>
</reference>
<gene>
    <name evidence="1" type="ORF">Cspa_c03360</name>
</gene>
<dbReference type="EMBL" id="CP004121">
    <property type="protein sequence ID" value="AGF54154.1"/>
    <property type="molecule type" value="Genomic_DNA"/>
</dbReference>
<proteinExistence type="predicted"/>
<name>M1M874_9CLOT</name>